<dbReference type="AlphaFoldDB" id="A0AAV3WMA5"/>
<evidence type="ECO:0000313" key="3">
    <source>
        <dbReference type="EMBL" id="GET42519.1"/>
    </source>
</evidence>
<dbReference type="Pfam" id="PF13443">
    <property type="entry name" value="HTH_26"/>
    <property type="match status" value="1"/>
</dbReference>
<evidence type="ECO:0000256" key="1">
    <source>
        <dbReference type="SAM" id="Coils"/>
    </source>
</evidence>
<dbReference type="SUPFAM" id="SSF47413">
    <property type="entry name" value="lambda repressor-like DNA-binding domains"/>
    <property type="match status" value="1"/>
</dbReference>
<keyword evidence="1" id="KW-0175">Coiled coil</keyword>
<reference evidence="3" key="1">
    <citation type="submission" date="2019-10" db="EMBL/GenBank/DDBJ databases">
        <title>Draft genome sequece of Microseira wollei NIES-4236.</title>
        <authorList>
            <person name="Yamaguchi H."/>
            <person name="Suzuki S."/>
            <person name="Kawachi M."/>
        </authorList>
    </citation>
    <scope>NUCLEOTIDE SEQUENCE</scope>
    <source>
        <strain evidence="3">NIES-4236</strain>
    </source>
</reference>
<keyword evidence="4" id="KW-1185">Reference proteome</keyword>
<dbReference type="EMBL" id="BLAY01000168">
    <property type="protein sequence ID" value="GET42519.1"/>
    <property type="molecule type" value="Genomic_DNA"/>
</dbReference>
<evidence type="ECO:0000313" key="4">
    <source>
        <dbReference type="Proteomes" id="UP001050975"/>
    </source>
</evidence>
<comment type="caution">
    <text evidence="3">The sequence shown here is derived from an EMBL/GenBank/DDBJ whole genome shotgun (WGS) entry which is preliminary data.</text>
</comment>
<accession>A0AAV3WMA5</accession>
<name>A0AAV3WMA5_9CYAN</name>
<sequence>MPQTQDYTHQLQQLMQRVGISSFRALSRSCGVSQRQLKRIRTGEISQMRSEDLIKLSQALEVPVSELWSNFSTVELNWGAESEEPSLALQQEYERLQAQLKQQRESLMQEFQRESLQVLESWLLQWPTAAYAAGQNPQLAAVKLLPLLRPVEQLLQQWGVEAIATVGAEIEYDPQVHQLMEGTAVAGDRVKVRYTGYRHGDRLLFRAKVSLAPRGD</sequence>
<evidence type="ECO:0000259" key="2">
    <source>
        <dbReference type="PROSITE" id="PS50943"/>
    </source>
</evidence>
<organism evidence="3 4">
    <name type="scientific">Microseira wollei NIES-4236</name>
    <dbReference type="NCBI Taxonomy" id="2530354"/>
    <lineage>
        <taxon>Bacteria</taxon>
        <taxon>Bacillati</taxon>
        <taxon>Cyanobacteriota</taxon>
        <taxon>Cyanophyceae</taxon>
        <taxon>Oscillatoriophycideae</taxon>
        <taxon>Aerosakkonematales</taxon>
        <taxon>Aerosakkonemataceae</taxon>
        <taxon>Microseira</taxon>
    </lineage>
</organism>
<dbReference type="Proteomes" id="UP001050975">
    <property type="component" value="Unassembled WGS sequence"/>
</dbReference>
<dbReference type="RefSeq" id="WP_226590187.1">
    <property type="nucleotide sequence ID" value="NZ_BLAY01000168.1"/>
</dbReference>
<dbReference type="InterPro" id="IPR001387">
    <property type="entry name" value="Cro/C1-type_HTH"/>
</dbReference>
<dbReference type="InterPro" id="IPR010982">
    <property type="entry name" value="Lambda_DNA-bd_dom_sf"/>
</dbReference>
<dbReference type="PROSITE" id="PS50943">
    <property type="entry name" value="HTH_CROC1"/>
    <property type="match status" value="1"/>
</dbReference>
<protein>
    <recommendedName>
        <fullName evidence="2">HTH cro/C1-type domain-containing protein</fullName>
    </recommendedName>
</protein>
<dbReference type="SMART" id="SM00530">
    <property type="entry name" value="HTH_XRE"/>
    <property type="match status" value="1"/>
</dbReference>
<dbReference type="Gene3D" id="1.10.260.40">
    <property type="entry name" value="lambda repressor-like DNA-binding domains"/>
    <property type="match status" value="1"/>
</dbReference>
<proteinExistence type="predicted"/>
<dbReference type="GO" id="GO:0003677">
    <property type="term" value="F:DNA binding"/>
    <property type="evidence" value="ECO:0007669"/>
    <property type="project" value="InterPro"/>
</dbReference>
<feature type="coiled-coil region" evidence="1">
    <location>
        <begin position="86"/>
        <end position="117"/>
    </location>
</feature>
<gene>
    <name evidence="3" type="ORF">MiSe_73370</name>
</gene>
<feature type="domain" description="HTH cro/C1-type" evidence="2">
    <location>
        <begin position="24"/>
        <end position="67"/>
    </location>
</feature>